<dbReference type="Pfam" id="PF00329">
    <property type="entry name" value="Complex1_30kDa"/>
    <property type="match status" value="1"/>
</dbReference>
<dbReference type="Pfam" id="PF00374">
    <property type="entry name" value="NiFeSe_Hases"/>
    <property type="match status" value="1"/>
</dbReference>
<organism evidence="6 7">
    <name type="scientific">Raineyella antarctica</name>
    <dbReference type="NCBI Taxonomy" id="1577474"/>
    <lineage>
        <taxon>Bacteria</taxon>
        <taxon>Bacillati</taxon>
        <taxon>Actinomycetota</taxon>
        <taxon>Actinomycetes</taxon>
        <taxon>Propionibacteriales</taxon>
        <taxon>Propionibacteriaceae</taxon>
        <taxon>Raineyella</taxon>
    </lineage>
</organism>
<feature type="binding site" evidence="3">
    <location>
        <position position="190"/>
    </location>
    <ligand>
        <name>Mg(2+)</name>
        <dbReference type="ChEBI" id="CHEBI:18420"/>
    </ligand>
</feature>
<dbReference type="InterPro" id="IPR001501">
    <property type="entry name" value="Ni-dep_hyd_lsu"/>
</dbReference>
<keyword evidence="3" id="KW-0460">Magnesium</keyword>
<dbReference type="SUPFAM" id="SSF143243">
    <property type="entry name" value="Nqo5-like"/>
    <property type="match status" value="1"/>
</dbReference>
<dbReference type="Gene3D" id="1.10.645.10">
    <property type="entry name" value="Cytochrome-c3 Hydrogenase, chain B"/>
    <property type="match status" value="1"/>
</dbReference>
<feature type="domain" description="NADH-quinone oxidoreductase subunit D" evidence="5">
    <location>
        <begin position="268"/>
        <end position="415"/>
    </location>
</feature>
<dbReference type="GO" id="GO:0016151">
    <property type="term" value="F:nickel cation binding"/>
    <property type="evidence" value="ECO:0007669"/>
    <property type="project" value="InterPro"/>
</dbReference>
<dbReference type="GO" id="GO:0016651">
    <property type="term" value="F:oxidoreductase activity, acting on NAD(P)H"/>
    <property type="evidence" value="ECO:0007669"/>
    <property type="project" value="InterPro"/>
</dbReference>
<dbReference type="Proteomes" id="UP000199086">
    <property type="component" value="Unassembled WGS sequence"/>
</dbReference>
<dbReference type="InterPro" id="IPR029014">
    <property type="entry name" value="NiFe-Hase_large"/>
</dbReference>
<keyword evidence="3" id="KW-0479">Metal-binding</keyword>
<dbReference type="AlphaFoldDB" id="A0A1G6GEX7"/>
<dbReference type="InterPro" id="IPR052197">
    <property type="entry name" value="ComplexI_49kDa-like"/>
</dbReference>
<evidence type="ECO:0000313" key="6">
    <source>
        <dbReference type="EMBL" id="SDB80524.1"/>
    </source>
</evidence>
<dbReference type="RefSeq" id="WP_092606632.1">
    <property type="nucleotide sequence ID" value="NZ_FMYF01000002.1"/>
</dbReference>
<dbReference type="GO" id="GO:0008137">
    <property type="term" value="F:NADH dehydrogenase (ubiquinone) activity"/>
    <property type="evidence" value="ECO:0007669"/>
    <property type="project" value="InterPro"/>
</dbReference>
<dbReference type="EMBL" id="FMYF01000002">
    <property type="protein sequence ID" value="SDB80524.1"/>
    <property type="molecule type" value="Genomic_DNA"/>
</dbReference>
<evidence type="ECO:0000256" key="1">
    <source>
        <dbReference type="ARBA" id="ARBA00023002"/>
    </source>
</evidence>
<keyword evidence="1" id="KW-0560">Oxidoreductase</keyword>
<evidence type="ECO:0000259" key="5">
    <source>
        <dbReference type="Pfam" id="PF00346"/>
    </source>
</evidence>
<dbReference type="InterPro" id="IPR001268">
    <property type="entry name" value="NADH_UbQ_OxRdtase_30kDa_su"/>
</dbReference>
<dbReference type="InterPro" id="IPR037232">
    <property type="entry name" value="NADH_quin_OxRdtase_su_C/D-like"/>
</dbReference>
<evidence type="ECO:0000256" key="2">
    <source>
        <dbReference type="ARBA" id="ARBA00023027"/>
    </source>
</evidence>
<feature type="domain" description="NADH:ubiquinone oxidoreductase 30kDa subunit" evidence="4">
    <location>
        <begin position="31"/>
        <end position="127"/>
    </location>
</feature>
<evidence type="ECO:0000259" key="4">
    <source>
        <dbReference type="Pfam" id="PF00329"/>
    </source>
</evidence>
<reference evidence="6 7" key="1">
    <citation type="submission" date="2016-06" db="EMBL/GenBank/DDBJ databases">
        <authorList>
            <person name="Olsen C.W."/>
            <person name="Carey S."/>
            <person name="Hinshaw L."/>
            <person name="Karasin A.I."/>
        </authorList>
    </citation>
    <scope>NUCLEOTIDE SEQUENCE [LARGE SCALE GENOMIC DNA]</scope>
    <source>
        <strain evidence="6 7">LZ-22</strain>
    </source>
</reference>
<evidence type="ECO:0000313" key="7">
    <source>
        <dbReference type="Proteomes" id="UP000199086"/>
    </source>
</evidence>
<dbReference type="PANTHER" id="PTHR43485">
    <property type="entry name" value="HYDROGENASE-4 COMPONENT G"/>
    <property type="match status" value="1"/>
</dbReference>
<dbReference type="InterPro" id="IPR001135">
    <property type="entry name" value="NADH_Q_OxRdtase_suD"/>
</dbReference>
<dbReference type="STRING" id="1577474.GA0111570_102314"/>
<accession>A0A1G6GEX7</accession>
<keyword evidence="2" id="KW-0520">NAD</keyword>
<dbReference type="PANTHER" id="PTHR43485:SF1">
    <property type="entry name" value="FORMATE HYDROGENLYASE SUBUNIT 5-RELATED"/>
    <property type="match status" value="1"/>
</dbReference>
<dbReference type="GO" id="GO:0048038">
    <property type="term" value="F:quinone binding"/>
    <property type="evidence" value="ECO:0007669"/>
    <property type="project" value="InterPro"/>
</dbReference>
<sequence length="506" mass="54361">MTRLAPPETVLVTRDQLAAAMATQLQRGLRLALVAAHEDGPLVRGTSFRVVHVFLGSAGERVEVVVEVPRDDAWLPTLAGLSYPAGRFEREIRDLYGIVPRGHPQPYRLVRHGHWPTGFYPMLRDADPAPTFGADQGFPFVEVSGKGVYEIPVGPVHAGMIEPGHFRFSVVGETIVRMYQRLYFAHRGVEKLFEGRPVADGIPLAERISGDTAVGHSLAYAMAVEDALGIEVPEHDRLVRALLLECERLYNHVNDIGAIINDTGLSIVNQHAGRLRETLLRHNARLTGHRLLRGAIRIGGADLASAPDLALVTSVAAEAAELASIATGHGMVANRLDTTAVLPPEQARRLGVLGYVARASGLAVDARADQPFVDLGERFEVITRTTGDVRARFDVRVDEVAVTARLVADLAARIAALEGSGSDSNASASADLPTGPGAGLGVVEAWRGTLVHRIEVDAHGVLTRVKVVDPSFCTWPGLPVALAETIVPDFPLANKSFNMSYAGNDL</sequence>
<proteinExistence type="predicted"/>
<protein>
    <submittedName>
        <fullName evidence="6">Ni,Fe-hydrogenase III large subunit</fullName>
    </submittedName>
</protein>
<keyword evidence="7" id="KW-1185">Reference proteome</keyword>
<dbReference type="OrthoDB" id="9801496at2"/>
<evidence type="ECO:0000256" key="3">
    <source>
        <dbReference type="PIRSR" id="PIRSR601501-1"/>
    </source>
</evidence>
<dbReference type="SUPFAM" id="SSF56762">
    <property type="entry name" value="HydB/Nqo4-like"/>
    <property type="match status" value="1"/>
</dbReference>
<gene>
    <name evidence="6" type="ORF">GA0111570_102314</name>
</gene>
<feature type="binding site" evidence="3">
    <location>
        <position position="467"/>
    </location>
    <ligand>
        <name>Mg(2+)</name>
        <dbReference type="ChEBI" id="CHEBI:18420"/>
    </ligand>
</feature>
<dbReference type="Pfam" id="PF00346">
    <property type="entry name" value="Complex1_49kDa"/>
    <property type="match status" value="1"/>
</dbReference>
<dbReference type="Gene3D" id="3.30.460.80">
    <property type="entry name" value="NADH:ubiquinone oxidoreductase, 30kDa subunit"/>
    <property type="match status" value="1"/>
</dbReference>
<dbReference type="GO" id="GO:0051287">
    <property type="term" value="F:NAD binding"/>
    <property type="evidence" value="ECO:0007669"/>
    <property type="project" value="InterPro"/>
</dbReference>
<name>A0A1G6GEX7_9ACTN</name>